<protein>
    <recommendedName>
        <fullName evidence="2">histidine kinase</fullName>
        <ecNumber evidence="2">2.7.13.3</ecNumber>
    </recommendedName>
</protein>
<comment type="caution">
    <text evidence="11">The sequence shown here is derived from an EMBL/GenBank/DDBJ whole genome shotgun (WGS) entry which is preliminary data.</text>
</comment>
<comment type="catalytic activity">
    <reaction evidence="1">
        <text>ATP + protein L-histidine = ADP + protein N-phospho-L-histidine.</text>
        <dbReference type="EC" id="2.7.13.3"/>
    </reaction>
</comment>
<evidence type="ECO:0000259" key="9">
    <source>
        <dbReference type="PROSITE" id="PS50112"/>
    </source>
</evidence>
<evidence type="ECO:0000256" key="6">
    <source>
        <dbReference type="ARBA" id="ARBA00023012"/>
    </source>
</evidence>
<keyword evidence="12" id="KW-1185">Reference proteome</keyword>
<keyword evidence="6" id="KW-0902">Two-component regulatory system</keyword>
<keyword evidence="5" id="KW-0418">Kinase</keyword>
<feature type="transmembrane region" description="Helical" evidence="7">
    <location>
        <begin position="20"/>
        <end position="40"/>
    </location>
</feature>
<dbReference type="InterPro" id="IPR003661">
    <property type="entry name" value="HisK_dim/P_dom"/>
</dbReference>
<evidence type="ECO:0000256" key="5">
    <source>
        <dbReference type="ARBA" id="ARBA00022777"/>
    </source>
</evidence>
<proteinExistence type="predicted"/>
<dbReference type="Gene3D" id="1.10.287.130">
    <property type="match status" value="1"/>
</dbReference>
<dbReference type="PROSITE" id="PS50113">
    <property type="entry name" value="PAC"/>
    <property type="match status" value="1"/>
</dbReference>
<name>A0ABS5DZ90_9BURK</name>
<keyword evidence="3" id="KW-0597">Phosphoprotein</keyword>
<dbReference type="PRINTS" id="PR00344">
    <property type="entry name" value="BCTRLSENSOR"/>
</dbReference>
<dbReference type="SMART" id="SM00387">
    <property type="entry name" value="HATPase_c"/>
    <property type="match status" value="1"/>
</dbReference>
<dbReference type="NCBIfam" id="TIGR00229">
    <property type="entry name" value="sensory_box"/>
    <property type="match status" value="2"/>
</dbReference>
<sequence length="840" mass="90155">MTDSAKRAVLPEWLTERAAWWAGFSLLACMLMALAAFMVIELKGMEQQALDRTALNARALEDHANRAFNTVDVVLGAVQDTIAQDTATHAGRLQGEHDLHLTHAEGLGQTMATLLQGLPFVRSLSVVNPQGKVTASSLPANVGAQVDLAALGTAERPNGGVVPRLLAGRDLGQWALDRATGTPPQNNQSFMPVLLRLSGDAATAPWLVATINPDYFANQHALTLDNERAVGALLAFDGVLLTGTSALRAEPGQSMHTHIAFQQFLPDRESGNLIDKGLDGQAAVLAFRSLRRQPLVVMVEQPYDQAIADIWPLAQAACLGALVASVVILGLASLAARSLRSHEHVTLALHSANERVADSERELRVLIEGVREWIFRTDASGRLTYVNPRWQQITQRPDAEALGVPLQRLMVERDRAAVDQLIAHAARGPQSPLPVELSTASGVGLPMELSLSALHGPDGSLQGFAGFGADVSARESARRRLQAQLDFTAQLIEATPTPIFVKDDQGRLVMVNKAWTELTGLCLLGQAAGQGGEPAETEAELAALNAGEVVRKEGIHRRSDGALRHTITTKVSFTQVDGTPAGVIGNIVDVTEFREAERATRLARDAAENSNRVKSEFIANMSHELRTPLQSIIGFSELGVKYSQEHARLHTMFDRIHVGGQRMLALVNDLLDVAKLDGDAQGMQLASTDLSLQVQEVLAEFEPLAGPRGVSFTWEQGAAVAPMQLDAFRIQQVLRNVIANALRFSPDGGVIRLVLSSQAQTVQLTVSDQGPGIPEDEREHIFEPFVQSSRTKDGSGGTGLGLTICRRIMQAHGGWIQAANNPQGGALITLAWPLNSAAAG</sequence>
<dbReference type="PANTHER" id="PTHR43711:SF26">
    <property type="entry name" value="SENSOR HISTIDINE KINASE RCSC"/>
    <property type="match status" value="1"/>
</dbReference>
<keyword evidence="4" id="KW-0808">Transferase</keyword>
<dbReference type="InterPro" id="IPR000014">
    <property type="entry name" value="PAS"/>
</dbReference>
<dbReference type="SUPFAM" id="SSF55785">
    <property type="entry name" value="PYP-like sensor domain (PAS domain)"/>
    <property type="match status" value="2"/>
</dbReference>
<dbReference type="Pfam" id="PF08448">
    <property type="entry name" value="PAS_4"/>
    <property type="match status" value="2"/>
</dbReference>
<feature type="domain" description="PAS" evidence="9">
    <location>
        <begin position="359"/>
        <end position="429"/>
    </location>
</feature>
<dbReference type="Pfam" id="PF00512">
    <property type="entry name" value="HisKA"/>
    <property type="match status" value="1"/>
</dbReference>
<dbReference type="SUPFAM" id="SSF55874">
    <property type="entry name" value="ATPase domain of HSP90 chaperone/DNA topoisomerase II/histidine kinase"/>
    <property type="match status" value="1"/>
</dbReference>
<dbReference type="CDD" id="cd00130">
    <property type="entry name" value="PAS"/>
    <property type="match status" value="2"/>
</dbReference>
<dbReference type="EMBL" id="JAGQDG010000005">
    <property type="protein sequence ID" value="MBQ0936394.1"/>
    <property type="molecule type" value="Genomic_DNA"/>
</dbReference>
<dbReference type="InterPro" id="IPR035965">
    <property type="entry name" value="PAS-like_dom_sf"/>
</dbReference>
<keyword evidence="7" id="KW-0472">Membrane</keyword>
<dbReference type="Pfam" id="PF02518">
    <property type="entry name" value="HATPase_c"/>
    <property type="match status" value="1"/>
</dbReference>
<gene>
    <name evidence="11" type="ORF">KAK11_13720</name>
</gene>
<dbReference type="Gene3D" id="3.30.565.10">
    <property type="entry name" value="Histidine kinase-like ATPase, C-terminal domain"/>
    <property type="match status" value="1"/>
</dbReference>
<evidence type="ECO:0000256" key="7">
    <source>
        <dbReference type="SAM" id="Phobius"/>
    </source>
</evidence>
<evidence type="ECO:0000256" key="4">
    <source>
        <dbReference type="ARBA" id="ARBA00022679"/>
    </source>
</evidence>
<keyword evidence="7" id="KW-0812">Transmembrane</keyword>
<dbReference type="InterPro" id="IPR050736">
    <property type="entry name" value="Sensor_HK_Regulatory"/>
</dbReference>
<dbReference type="PROSITE" id="PS50112">
    <property type="entry name" value="PAS"/>
    <property type="match status" value="2"/>
</dbReference>
<dbReference type="Proteomes" id="UP000672097">
    <property type="component" value="Unassembled WGS sequence"/>
</dbReference>
<dbReference type="InterPro" id="IPR036097">
    <property type="entry name" value="HisK_dim/P_sf"/>
</dbReference>
<accession>A0ABS5DZ90</accession>
<dbReference type="InterPro" id="IPR000700">
    <property type="entry name" value="PAS-assoc_C"/>
</dbReference>
<dbReference type="RefSeq" id="WP_210809749.1">
    <property type="nucleotide sequence ID" value="NZ_JAGQDG010000005.1"/>
</dbReference>
<evidence type="ECO:0000313" key="11">
    <source>
        <dbReference type="EMBL" id="MBQ0936394.1"/>
    </source>
</evidence>
<dbReference type="PROSITE" id="PS50109">
    <property type="entry name" value="HIS_KIN"/>
    <property type="match status" value="1"/>
</dbReference>
<evidence type="ECO:0000256" key="3">
    <source>
        <dbReference type="ARBA" id="ARBA00022553"/>
    </source>
</evidence>
<dbReference type="InterPro" id="IPR036890">
    <property type="entry name" value="HATPase_C_sf"/>
</dbReference>
<dbReference type="Gene3D" id="3.30.450.20">
    <property type="entry name" value="PAS domain"/>
    <property type="match status" value="4"/>
</dbReference>
<dbReference type="PANTHER" id="PTHR43711">
    <property type="entry name" value="TWO-COMPONENT HISTIDINE KINASE"/>
    <property type="match status" value="1"/>
</dbReference>
<dbReference type="SMART" id="SM00388">
    <property type="entry name" value="HisKA"/>
    <property type="match status" value="1"/>
</dbReference>
<feature type="domain" description="PAC" evidence="10">
    <location>
        <begin position="431"/>
        <end position="483"/>
    </location>
</feature>
<evidence type="ECO:0000259" key="8">
    <source>
        <dbReference type="PROSITE" id="PS50109"/>
    </source>
</evidence>
<evidence type="ECO:0000313" key="12">
    <source>
        <dbReference type="Proteomes" id="UP000672097"/>
    </source>
</evidence>
<dbReference type="InterPro" id="IPR005467">
    <property type="entry name" value="His_kinase_dom"/>
</dbReference>
<keyword evidence="7" id="KW-1133">Transmembrane helix</keyword>
<dbReference type="InterPro" id="IPR004358">
    <property type="entry name" value="Sig_transdc_His_kin-like_C"/>
</dbReference>
<dbReference type="InterPro" id="IPR013656">
    <property type="entry name" value="PAS_4"/>
</dbReference>
<evidence type="ECO:0000256" key="1">
    <source>
        <dbReference type="ARBA" id="ARBA00000085"/>
    </source>
</evidence>
<dbReference type="SUPFAM" id="SSF47384">
    <property type="entry name" value="Homodimeric domain of signal transducing histidine kinase"/>
    <property type="match status" value="1"/>
</dbReference>
<reference evidence="11 12" key="1">
    <citation type="submission" date="2021-04" db="EMBL/GenBank/DDBJ databases">
        <title>The genome sequence of type strain Ideonella paludis KCTC 32238.</title>
        <authorList>
            <person name="Liu Y."/>
        </authorList>
    </citation>
    <scope>NUCLEOTIDE SEQUENCE [LARGE SCALE GENOMIC DNA]</scope>
    <source>
        <strain evidence="11 12">KCTC 32238</strain>
    </source>
</reference>
<dbReference type="SMART" id="SM00091">
    <property type="entry name" value="PAS"/>
    <property type="match status" value="2"/>
</dbReference>
<dbReference type="EC" id="2.7.13.3" evidence="2"/>
<dbReference type="InterPro" id="IPR003594">
    <property type="entry name" value="HATPase_dom"/>
</dbReference>
<feature type="domain" description="PAS" evidence="9">
    <location>
        <begin position="484"/>
        <end position="521"/>
    </location>
</feature>
<evidence type="ECO:0000259" key="10">
    <source>
        <dbReference type="PROSITE" id="PS50113"/>
    </source>
</evidence>
<evidence type="ECO:0000256" key="2">
    <source>
        <dbReference type="ARBA" id="ARBA00012438"/>
    </source>
</evidence>
<dbReference type="CDD" id="cd00075">
    <property type="entry name" value="HATPase"/>
    <property type="match status" value="1"/>
</dbReference>
<dbReference type="PROSITE" id="PS51257">
    <property type="entry name" value="PROKAR_LIPOPROTEIN"/>
    <property type="match status" value="1"/>
</dbReference>
<dbReference type="CDD" id="cd00082">
    <property type="entry name" value="HisKA"/>
    <property type="match status" value="1"/>
</dbReference>
<feature type="domain" description="Histidine kinase" evidence="8">
    <location>
        <begin position="620"/>
        <end position="836"/>
    </location>
</feature>
<organism evidence="11 12">
    <name type="scientific">Ideonella paludis</name>
    <dbReference type="NCBI Taxonomy" id="1233411"/>
    <lineage>
        <taxon>Bacteria</taxon>
        <taxon>Pseudomonadati</taxon>
        <taxon>Pseudomonadota</taxon>
        <taxon>Betaproteobacteria</taxon>
        <taxon>Burkholderiales</taxon>
        <taxon>Sphaerotilaceae</taxon>
        <taxon>Ideonella</taxon>
    </lineage>
</organism>